<keyword evidence="3" id="KW-1185">Reference proteome</keyword>
<dbReference type="InterPro" id="IPR036779">
    <property type="entry name" value="LysM_dom_sf"/>
</dbReference>
<dbReference type="CDD" id="cd00118">
    <property type="entry name" value="LysM"/>
    <property type="match status" value="1"/>
</dbReference>
<dbReference type="SUPFAM" id="SSF54106">
    <property type="entry name" value="LysM domain"/>
    <property type="match status" value="2"/>
</dbReference>
<feature type="domain" description="LysM" evidence="1">
    <location>
        <begin position="115"/>
        <end position="160"/>
    </location>
</feature>
<evidence type="ECO:0000313" key="3">
    <source>
        <dbReference type="Proteomes" id="UP000664132"/>
    </source>
</evidence>
<dbReference type="InterPro" id="IPR018392">
    <property type="entry name" value="LysM"/>
</dbReference>
<reference evidence="2" key="1">
    <citation type="submission" date="2021-02" db="EMBL/GenBank/DDBJ databases">
        <title>Genome sequence Cadophora malorum strain M34.</title>
        <authorList>
            <person name="Stefanovic E."/>
            <person name="Vu D."/>
            <person name="Scully C."/>
            <person name="Dijksterhuis J."/>
            <person name="Roader J."/>
            <person name="Houbraken J."/>
        </authorList>
    </citation>
    <scope>NUCLEOTIDE SEQUENCE</scope>
    <source>
        <strain evidence="2">M34</strain>
    </source>
</reference>
<feature type="domain" description="LysM" evidence="1">
    <location>
        <begin position="61"/>
        <end position="106"/>
    </location>
</feature>
<dbReference type="Pfam" id="PF01476">
    <property type="entry name" value="LysM"/>
    <property type="match status" value="2"/>
</dbReference>
<evidence type="ECO:0000313" key="2">
    <source>
        <dbReference type="EMBL" id="KAG4415403.1"/>
    </source>
</evidence>
<dbReference type="SMART" id="SM00257">
    <property type="entry name" value="LysM"/>
    <property type="match status" value="3"/>
</dbReference>
<dbReference type="OrthoDB" id="1193027at2759"/>
<dbReference type="EMBL" id="JAFJYH010000223">
    <property type="protein sequence ID" value="KAG4415403.1"/>
    <property type="molecule type" value="Genomic_DNA"/>
</dbReference>
<dbReference type="AlphaFoldDB" id="A0A8H7TAP7"/>
<dbReference type="PROSITE" id="PS51782">
    <property type="entry name" value="LYSM"/>
    <property type="match status" value="2"/>
</dbReference>
<comment type="caution">
    <text evidence="2">The sequence shown here is derived from an EMBL/GenBank/DDBJ whole genome shotgun (WGS) entry which is preliminary data.</text>
</comment>
<dbReference type="Proteomes" id="UP000664132">
    <property type="component" value="Unassembled WGS sequence"/>
</dbReference>
<name>A0A8H7TAP7_9HELO</name>
<accession>A0A8H7TAP7</accession>
<dbReference type="PANTHER" id="PTHR33734">
    <property type="entry name" value="LYSM DOMAIN-CONTAINING GPI-ANCHORED PROTEIN 2"/>
    <property type="match status" value="1"/>
</dbReference>
<evidence type="ECO:0000259" key="1">
    <source>
        <dbReference type="PROSITE" id="PS51782"/>
    </source>
</evidence>
<proteinExistence type="predicted"/>
<organism evidence="2 3">
    <name type="scientific">Cadophora malorum</name>
    <dbReference type="NCBI Taxonomy" id="108018"/>
    <lineage>
        <taxon>Eukaryota</taxon>
        <taxon>Fungi</taxon>
        <taxon>Dikarya</taxon>
        <taxon>Ascomycota</taxon>
        <taxon>Pezizomycotina</taxon>
        <taxon>Leotiomycetes</taxon>
        <taxon>Helotiales</taxon>
        <taxon>Ploettnerulaceae</taxon>
        <taxon>Cadophora</taxon>
    </lineage>
</organism>
<dbReference type="Gene3D" id="3.10.350.10">
    <property type="entry name" value="LysM domain"/>
    <property type="match status" value="2"/>
</dbReference>
<sequence length="178" mass="19447">MAIMIMLSFHCATEYAVHQGNTIESIVETYRTEVGIVLAANPNLSNAEDINNVEAVNILTQVHTAQTEETMYQSALKYEVSLSALDSLNTDLPDANTIITGQVLKVPVHDPTDGYAHTVQPGDILLDIANVFGRSIESIIAANPRRSSSEYIYPSQTTDIPISTSTRGQVSFRDICDM</sequence>
<protein>
    <recommendedName>
        <fullName evidence="1">LysM domain-containing protein</fullName>
    </recommendedName>
</protein>
<dbReference type="PANTHER" id="PTHR33734:SF22">
    <property type="entry name" value="MEMBRANE-BOUND LYTIC MUREIN TRANSGLYCOSYLASE D"/>
    <property type="match status" value="1"/>
</dbReference>
<gene>
    <name evidence="2" type="ORF">IFR04_011452</name>
</gene>